<accession>A0A345M6K9</accession>
<proteinExistence type="predicted"/>
<dbReference type="EMBL" id="MH576960">
    <property type="protein sequence ID" value="AXH66130.1"/>
    <property type="molecule type" value="Genomic_DNA"/>
</dbReference>
<protein>
    <submittedName>
        <fullName evidence="3">Uncharacterized protein</fullName>
    </submittedName>
</protein>
<feature type="region of interest" description="Disordered" evidence="1">
    <location>
        <begin position="50"/>
        <end position="72"/>
    </location>
</feature>
<reference evidence="4" key="1">
    <citation type="submission" date="2018-07" db="EMBL/GenBank/DDBJ databases">
        <authorList>
            <person name="Quirk P.G."/>
            <person name="Krulwich T.A."/>
        </authorList>
    </citation>
    <scope>NUCLEOTIDE SEQUENCE [LARGE SCALE GENOMIC DNA]</scope>
</reference>
<dbReference type="RefSeq" id="YP_010097485.1">
    <property type="nucleotide sequence ID" value="NC_055758.1"/>
</dbReference>
<keyword evidence="2" id="KW-1133">Transmembrane helix</keyword>
<evidence type="ECO:0000256" key="1">
    <source>
        <dbReference type="SAM" id="MobiDB-lite"/>
    </source>
</evidence>
<dbReference type="KEGG" id="vg:65115149"/>
<feature type="compositionally biased region" description="Low complexity" evidence="1">
    <location>
        <begin position="50"/>
        <end position="61"/>
    </location>
</feature>
<evidence type="ECO:0000313" key="4">
    <source>
        <dbReference type="Proteomes" id="UP000260273"/>
    </source>
</evidence>
<keyword evidence="2" id="KW-0812">Transmembrane</keyword>
<dbReference type="Proteomes" id="UP000260273">
    <property type="component" value="Segment"/>
</dbReference>
<dbReference type="GeneID" id="65115149"/>
<organism evidence="3 4">
    <name type="scientific">Gordonia phage Pleakley</name>
    <dbReference type="NCBI Taxonomy" id="2283246"/>
    <lineage>
        <taxon>Viruses</taxon>
        <taxon>Duplodnaviria</taxon>
        <taxon>Heunggongvirae</taxon>
        <taxon>Uroviricota</taxon>
        <taxon>Caudoviricetes</taxon>
        <taxon>Zierdtviridae</taxon>
        <taxon>Emilbogenvirinae</taxon>
        <taxon>Pleakleyvirus</taxon>
        <taxon>Pleakleyvirus pleakley</taxon>
    </lineage>
</organism>
<evidence type="ECO:0000256" key="2">
    <source>
        <dbReference type="SAM" id="Phobius"/>
    </source>
</evidence>
<evidence type="ECO:0000313" key="3">
    <source>
        <dbReference type="EMBL" id="AXH66130.1"/>
    </source>
</evidence>
<sequence length="229" mass="23778">MRITTTDGRTLGHVTLTGDDIGALARGVGDDIERRTRALIADARRASITGGPAAGAPVPAGRSDVTPAGEGAPRRRRRWWPWLVLALLGFGIIGALSDSDDDAGKNWTPPAATVAPQETNALRATVSADGSIVIGGTEVDNVYRLDSPLRQRFADVIKSHGVTGVSGSLLDANLRDGVTFCRALAHGDVTAQRHAEVVTGIADEATAYGVGKQRRAVVTAALSALCPAL</sequence>
<keyword evidence="4" id="KW-1185">Reference proteome</keyword>
<name>A0A345M6K9_9CAUD</name>
<feature type="transmembrane region" description="Helical" evidence="2">
    <location>
        <begin position="79"/>
        <end position="96"/>
    </location>
</feature>
<keyword evidence="2" id="KW-0472">Membrane</keyword>
<gene>
    <name evidence="3" type="primary">91</name>
    <name evidence="3" type="ORF">SEA_PLEAKLEY_91</name>
</gene>